<proteinExistence type="predicted"/>
<evidence type="ECO:0000256" key="1">
    <source>
        <dbReference type="SAM" id="MobiDB-lite"/>
    </source>
</evidence>
<evidence type="ECO:0000256" key="2">
    <source>
        <dbReference type="SAM" id="Phobius"/>
    </source>
</evidence>
<keyword evidence="2" id="KW-1133">Transmembrane helix</keyword>
<evidence type="ECO:0000313" key="4">
    <source>
        <dbReference type="Proteomes" id="UP001595932"/>
    </source>
</evidence>
<feature type="transmembrane region" description="Helical" evidence="2">
    <location>
        <begin position="13"/>
        <end position="35"/>
    </location>
</feature>
<keyword evidence="4" id="KW-1185">Reference proteome</keyword>
<accession>A0ABV9M970</accession>
<feature type="compositionally biased region" description="Low complexity" evidence="1">
    <location>
        <begin position="70"/>
        <end position="82"/>
    </location>
</feature>
<name>A0ABV9M970_9BACL</name>
<dbReference type="RefSeq" id="WP_377276086.1">
    <property type="nucleotide sequence ID" value="NZ_JBHSGL010000002.1"/>
</dbReference>
<protein>
    <recommendedName>
        <fullName evidence="5">DUF3951 domain-containing protein</fullName>
    </recommendedName>
</protein>
<evidence type="ECO:0008006" key="5">
    <source>
        <dbReference type="Google" id="ProtNLM"/>
    </source>
</evidence>
<gene>
    <name evidence="3" type="ORF">ACFO5U_01605</name>
</gene>
<sequence>MEFLYFPEDKSEYIPGIISIIIIFILSILIVWLLMKASRKQVDSLNDQGYPMVYDRGETRKKPGQQDAAENPNTPQEPNEPNGSPTKKP</sequence>
<dbReference type="EMBL" id="JBHSGL010000002">
    <property type="protein sequence ID" value="MFC4711534.1"/>
    <property type="molecule type" value="Genomic_DNA"/>
</dbReference>
<keyword evidence="2" id="KW-0472">Membrane</keyword>
<comment type="caution">
    <text evidence="3">The sequence shown here is derived from an EMBL/GenBank/DDBJ whole genome shotgun (WGS) entry which is preliminary data.</text>
</comment>
<evidence type="ECO:0000313" key="3">
    <source>
        <dbReference type="EMBL" id="MFC4711534.1"/>
    </source>
</evidence>
<dbReference type="Proteomes" id="UP001595932">
    <property type="component" value="Unassembled WGS sequence"/>
</dbReference>
<organism evidence="3 4">
    <name type="scientific">Planococcus dechangensis</name>
    <dbReference type="NCBI Taxonomy" id="1176255"/>
    <lineage>
        <taxon>Bacteria</taxon>
        <taxon>Bacillati</taxon>
        <taxon>Bacillota</taxon>
        <taxon>Bacilli</taxon>
        <taxon>Bacillales</taxon>
        <taxon>Caryophanaceae</taxon>
        <taxon>Planococcus</taxon>
    </lineage>
</organism>
<feature type="region of interest" description="Disordered" evidence="1">
    <location>
        <begin position="47"/>
        <end position="89"/>
    </location>
</feature>
<keyword evidence="2" id="KW-0812">Transmembrane</keyword>
<reference evidence="4" key="1">
    <citation type="journal article" date="2019" name="Int. J. Syst. Evol. Microbiol.">
        <title>The Global Catalogue of Microorganisms (GCM) 10K type strain sequencing project: providing services to taxonomists for standard genome sequencing and annotation.</title>
        <authorList>
            <consortium name="The Broad Institute Genomics Platform"/>
            <consortium name="The Broad Institute Genome Sequencing Center for Infectious Disease"/>
            <person name="Wu L."/>
            <person name="Ma J."/>
        </authorList>
    </citation>
    <scope>NUCLEOTIDE SEQUENCE [LARGE SCALE GENOMIC DNA]</scope>
    <source>
        <strain evidence="4">CGMCC 1.12151</strain>
    </source>
</reference>